<protein>
    <recommendedName>
        <fullName evidence="2">histidine kinase</fullName>
        <ecNumber evidence="2">2.7.13.3</ecNumber>
    </recommendedName>
</protein>
<keyword evidence="9" id="KW-0418">Kinase</keyword>
<evidence type="ECO:0000256" key="4">
    <source>
        <dbReference type="PROSITE-ProRule" id="PRU00339"/>
    </source>
</evidence>
<evidence type="ECO:0000313" key="10">
    <source>
        <dbReference type="Proteomes" id="UP000183947"/>
    </source>
</evidence>
<keyword evidence="4" id="KW-0802">TPR repeat</keyword>
<keyword evidence="9" id="KW-0808">Transferase</keyword>
<dbReference type="Proteomes" id="UP000183947">
    <property type="component" value="Unassembled WGS sequence"/>
</dbReference>
<keyword evidence="6" id="KW-0812">Transmembrane</keyword>
<dbReference type="PRINTS" id="PR00344">
    <property type="entry name" value="BCTRLSENSOR"/>
</dbReference>
<feature type="signal peptide" evidence="7">
    <location>
        <begin position="1"/>
        <end position="23"/>
    </location>
</feature>
<feature type="transmembrane region" description="Helical" evidence="6">
    <location>
        <begin position="405"/>
        <end position="422"/>
    </location>
</feature>
<evidence type="ECO:0000313" key="9">
    <source>
        <dbReference type="EMBL" id="SHL59879.1"/>
    </source>
</evidence>
<dbReference type="PANTHER" id="PTHR43065:SF42">
    <property type="entry name" value="TWO-COMPONENT SENSOR PPRA"/>
    <property type="match status" value="1"/>
</dbReference>
<feature type="repeat" description="TPR" evidence="4">
    <location>
        <begin position="205"/>
        <end position="238"/>
    </location>
</feature>
<dbReference type="InterPro" id="IPR036097">
    <property type="entry name" value="HisK_dim/P_sf"/>
</dbReference>
<keyword evidence="5" id="KW-0175">Coiled coil</keyword>
<evidence type="ECO:0000256" key="2">
    <source>
        <dbReference type="ARBA" id="ARBA00012438"/>
    </source>
</evidence>
<evidence type="ECO:0000256" key="1">
    <source>
        <dbReference type="ARBA" id="ARBA00000085"/>
    </source>
</evidence>
<feature type="coiled-coil region" evidence="5">
    <location>
        <begin position="428"/>
        <end position="466"/>
    </location>
</feature>
<dbReference type="PANTHER" id="PTHR43065">
    <property type="entry name" value="SENSOR HISTIDINE KINASE"/>
    <property type="match status" value="1"/>
</dbReference>
<dbReference type="InterPro" id="IPR036890">
    <property type="entry name" value="HATPase_C_sf"/>
</dbReference>
<dbReference type="Pfam" id="PF02518">
    <property type="entry name" value="HATPase_c"/>
    <property type="match status" value="1"/>
</dbReference>
<dbReference type="Pfam" id="PF13424">
    <property type="entry name" value="TPR_12"/>
    <property type="match status" value="1"/>
</dbReference>
<evidence type="ECO:0000256" key="7">
    <source>
        <dbReference type="SAM" id="SignalP"/>
    </source>
</evidence>
<name>A0A1M7BZ67_9BACT</name>
<accession>A0A1M7BZ67</accession>
<dbReference type="InterPro" id="IPR005467">
    <property type="entry name" value="His_kinase_dom"/>
</dbReference>
<dbReference type="Gene3D" id="1.25.40.10">
    <property type="entry name" value="Tetratricopeptide repeat domain"/>
    <property type="match status" value="2"/>
</dbReference>
<dbReference type="SMART" id="SM00028">
    <property type="entry name" value="TPR"/>
    <property type="match status" value="3"/>
</dbReference>
<evidence type="ECO:0000256" key="3">
    <source>
        <dbReference type="ARBA" id="ARBA00022553"/>
    </source>
</evidence>
<dbReference type="EMBL" id="FRAS01000017">
    <property type="protein sequence ID" value="SHL59879.1"/>
    <property type="molecule type" value="Genomic_DNA"/>
</dbReference>
<dbReference type="SUPFAM" id="SSF55874">
    <property type="entry name" value="ATPase domain of HSP90 chaperone/DNA topoisomerase II/histidine kinase"/>
    <property type="match status" value="1"/>
</dbReference>
<gene>
    <name evidence="9" type="ORF">SAMN02746009_03046</name>
</gene>
<comment type="catalytic activity">
    <reaction evidence="1">
        <text>ATP + protein L-histidine = ADP + protein N-phospho-L-histidine.</text>
        <dbReference type="EC" id="2.7.13.3"/>
    </reaction>
</comment>
<dbReference type="InterPro" id="IPR004358">
    <property type="entry name" value="Sig_transdc_His_kin-like_C"/>
</dbReference>
<keyword evidence="6" id="KW-1133">Transmembrane helix</keyword>
<evidence type="ECO:0000259" key="8">
    <source>
        <dbReference type="PROSITE" id="PS50109"/>
    </source>
</evidence>
<dbReference type="AlphaFoldDB" id="A0A1M7BZ67"/>
<dbReference type="Pfam" id="PF00512">
    <property type="entry name" value="HisKA"/>
    <property type="match status" value="1"/>
</dbReference>
<keyword evidence="3" id="KW-0597">Phosphoprotein</keyword>
<dbReference type="InterPro" id="IPR019734">
    <property type="entry name" value="TPR_rpt"/>
</dbReference>
<feature type="chain" id="PRO_5012048326" description="histidine kinase" evidence="7">
    <location>
        <begin position="24"/>
        <end position="719"/>
    </location>
</feature>
<dbReference type="SMART" id="SM00388">
    <property type="entry name" value="HisKA"/>
    <property type="match status" value="1"/>
</dbReference>
<dbReference type="InterPro" id="IPR003594">
    <property type="entry name" value="HATPase_dom"/>
</dbReference>
<keyword evidence="6" id="KW-0472">Membrane</keyword>
<dbReference type="SUPFAM" id="SSF48452">
    <property type="entry name" value="TPR-like"/>
    <property type="match status" value="2"/>
</dbReference>
<dbReference type="PROSITE" id="PS50109">
    <property type="entry name" value="HIS_KIN"/>
    <property type="match status" value="1"/>
</dbReference>
<evidence type="ECO:0000256" key="6">
    <source>
        <dbReference type="SAM" id="Phobius"/>
    </source>
</evidence>
<evidence type="ECO:0000256" key="5">
    <source>
        <dbReference type="SAM" id="Coils"/>
    </source>
</evidence>
<dbReference type="STRING" id="1121959.SAMN02746009_03046"/>
<dbReference type="CDD" id="cd00082">
    <property type="entry name" value="HisKA"/>
    <property type="match status" value="1"/>
</dbReference>
<dbReference type="InterPro" id="IPR011990">
    <property type="entry name" value="TPR-like_helical_dom_sf"/>
</dbReference>
<organism evidence="9 10">
    <name type="scientific">Hymenobacter psychrotolerans DSM 18569</name>
    <dbReference type="NCBI Taxonomy" id="1121959"/>
    <lineage>
        <taxon>Bacteria</taxon>
        <taxon>Pseudomonadati</taxon>
        <taxon>Bacteroidota</taxon>
        <taxon>Cytophagia</taxon>
        <taxon>Cytophagales</taxon>
        <taxon>Hymenobacteraceae</taxon>
        <taxon>Hymenobacter</taxon>
    </lineage>
</organism>
<reference evidence="10" key="1">
    <citation type="submission" date="2016-11" db="EMBL/GenBank/DDBJ databases">
        <authorList>
            <person name="Varghese N."/>
            <person name="Submissions S."/>
        </authorList>
    </citation>
    <scope>NUCLEOTIDE SEQUENCE [LARGE SCALE GENOMIC DNA]</scope>
    <source>
        <strain evidence="10">DSM 18569</strain>
    </source>
</reference>
<proteinExistence type="predicted"/>
<dbReference type="EC" id="2.7.13.3" evidence="2"/>
<keyword evidence="10" id="KW-1185">Reference proteome</keyword>
<keyword evidence="7" id="KW-0732">Signal</keyword>
<dbReference type="Gene3D" id="1.10.287.130">
    <property type="match status" value="1"/>
</dbReference>
<dbReference type="SUPFAM" id="SSF47384">
    <property type="entry name" value="Homodimeric domain of signal transducing histidine kinase"/>
    <property type="match status" value="1"/>
</dbReference>
<dbReference type="OrthoDB" id="9806995at2"/>
<dbReference type="PROSITE" id="PS50005">
    <property type="entry name" value="TPR"/>
    <property type="match status" value="1"/>
</dbReference>
<feature type="domain" description="Histidine kinase" evidence="8">
    <location>
        <begin position="478"/>
        <end position="719"/>
    </location>
</feature>
<dbReference type="RefSeq" id="WP_084549089.1">
    <property type="nucleotide sequence ID" value="NZ_FRAS01000017.1"/>
</dbReference>
<dbReference type="SMART" id="SM00387">
    <property type="entry name" value="HATPase_c"/>
    <property type="match status" value="1"/>
</dbReference>
<sequence length="719" mass="80432">MRHSRSIWLLLALGILCCGPAPAQNRAADSLQQLLRAHPRPDTTRVRRLHALVLQLAATNAPQAIRLSRQALGLSQQLPDTAGIGRSLLWLSILHRRLAAYDSARLYTKQARELFERSHDHRREARACLELSLIDLQQSNLTAALAWALRGLPLAEKSADLPTQTQLRATLGSIYWKIGDYEGARLVLTKALEDGRRLGDQQVVAAVLNSLGSTYQQQQNWPQALYYFRRAVAASRRMGDTQNQLVNEIGMAEVYSQQGNAARALRHGQRARKLVRETQDGFNLPTVEILLARAHLLLRQPDSAIALARHGMQLSQQTRSNGNLNDATEILAQAYAAAGNYPEAYRYQRLFAAYQDTLAGQATQRKTSALRYGYELDRKQSEIELLNKNRQLQAQKSARQRQQVYALWAGLAGAVLLAGLLWRNAYIKQRANRHLNEKNAQIARQRDDLTRTLAELKATQNQLIQREKMASLGELTAGIAHEIQNPLNFVNNFSEVSTELVEEFMDGPWQQLPEAEKAYATELLDTLTQNLQKITQHGQRADSIVKGMLQHSHASAGHREPTDLNVLVAEHLSMAYQSFRARHKSFSALMVSDLDALLPKVAVVPQDIGRVVLNLCTNSFYAQQQRQALGQPGYIPELRIHTKLLSHEVRIRVQDNGIGMSEEVQQKIFQPFFTTKPPGEGTGLGLSLSYDIIVKGHNGTFTVTSQEGQGTEVTICLPR</sequence>
<dbReference type="InterPro" id="IPR003661">
    <property type="entry name" value="HisK_dim/P_dom"/>
</dbReference>
<dbReference type="GO" id="GO:0000155">
    <property type="term" value="F:phosphorelay sensor kinase activity"/>
    <property type="evidence" value="ECO:0007669"/>
    <property type="project" value="InterPro"/>
</dbReference>
<dbReference type="Gene3D" id="3.30.565.10">
    <property type="entry name" value="Histidine kinase-like ATPase, C-terminal domain"/>
    <property type="match status" value="1"/>
</dbReference>